<dbReference type="Gene3D" id="3.10.20.70">
    <property type="entry name" value="Glutamine synthetase, N-terminal domain"/>
    <property type="match status" value="1"/>
</dbReference>
<dbReference type="PANTHER" id="PTHR43785:SF12">
    <property type="entry name" value="TYPE-1 GLUTAMINE SYNTHETASE 2"/>
    <property type="match status" value="1"/>
</dbReference>
<keyword evidence="2" id="KW-0436">Ligase</keyword>
<dbReference type="SUPFAM" id="SSF55931">
    <property type="entry name" value="Glutamine synthetase/guanido kinase"/>
    <property type="match status" value="1"/>
</dbReference>
<dbReference type="STRING" id="246194.CHY_0710"/>
<dbReference type="KEGG" id="chy:CHY_0710"/>
<dbReference type="EMBL" id="CP000141">
    <property type="protein sequence ID" value="ABB14833.1"/>
    <property type="molecule type" value="Genomic_DNA"/>
</dbReference>
<dbReference type="AlphaFoldDB" id="Q3AE70"/>
<accession>Q3AE70</accession>
<dbReference type="SMART" id="SM01230">
    <property type="entry name" value="Gln-synt_C"/>
    <property type="match status" value="1"/>
</dbReference>
<reference evidence="5 6" key="1">
    <citation type="journal article" date="2005" name="PLoS Genet.">
        <title>Life in hot carbon monoxide: the complete genome sequence of Carboxydothermus hydrogenoformans Z-2901.</title>
        <authorList>
            <person name="Wu M."/>
            <person name="Ren Q."/>
            <person name="Durkin A.S."/>
            <person name="Daugherty S.C."/>
            <person name="Brinkac L.M."/>
            <person name="Dodson R.J."/>
            <person name="Madupu R."/>
            <person name="Sullivan S.A."/>
            <person name="Kolonay J.F."/>
            <person name="Haft D.H."/>
            <person name="Nelson W.C."/>
            <person name="Tallon L.J."/>
            <person name="Jones K.M."/>
            <person name="Ulrich L.E."/>
            <person name="Gonzalez J.M."/>
            <person name="Zhulin I.B."/>
            <person name="Robb F.T."/>
            <person name="Eisen J.A."/>
        </authorList>
    </citation>
    <scope>NUCLEOTIDE SEQUENCE [LARGE SCALE GENOMIC DNA]</scope>
    <source>
        <strain evidence="6">ATCC BAA-161 / DSM 6008 / Z-2901</strain>
    </source>
</reference>
<dbReference type="HOGENOM" id="CLU_017290_1_3_9"/>
<dbReference type="eggNOG" id="COG0174">
    <property type="taxonomic scope" value="Bacteria"/>
</dbReference>
<protein>
    <submittedName>
        <fullName evidence="5">Putative glutamine synthetase</fullName>
    </submittedName>
</protein>
<sequence length="365" mass="42121">MGLLYFWRDKLMEHMEFLEQLNTYSIKFLRLQFVDVAGNLKNVAVTSENVGEVLKKEMTFIHNGEKVLFEPDLESLTVLPWRPREGAVGRIYGNLLLPNDEQKIICPRKFFTRFNLPLEVAVEFSFYLQEKVQEKTPVDHAGLWDVSPLDLGENLRRDVVLTLEKMGIGVKYSGHGAHPGEQVLGLKPVKGNKLPDILTTAKFVVRTIAERHGLNASFFPYHHKKPGLSVKYTFLGEKEETEKLYQKIVTLLPEAEIIFRPLINDYYGYPQKPENFIFYDGDHIVLTVSPKANPYLVLSLLAIETNVNAQNPVLAADFGQALRRFSESTKLREFFGELFWRYLKIKQKSYFDFWSRVHEEGDNGD</sequence>
<dbReference type="SUPFAM" id="SSF54368">
    <property type="entry name" value="Glutamine synthetase, N-terminal domain"/>
    <property type="match status" value="1"/>
</dbReference>
<dbReference type="InParanoid" id="Q3AE70"/>
<keyword evidence="6" id="KW-1185">Reference proteome</keyword>
<dbReference type="InterPro" id="IPR008146">
    <property type="entry name" value="Gln_synth_cat_dom"/>
</dbReference>
<evidence type="ECO:0000259" key="4">
    <source>
        <dbReference type="SMART" id="SM01230"/>
    </source>
</evidence>
<evidence type="ECO:0000256" key="3">
    <source>
        <dbReference type="RuleBase" id="RU000384"/>
    </source>
</evidence>
<dbReference type="GO" id="GO:0004356">
    <property type="term" value="F:glutamine synthetase activity"/>
    <property type="evidence" value="ECO:0007669"/>
    <property type="project" value="InterPro"/>
</dbReference>
<dbReference type="Gene3D" id="3.30.590.10">
    <property type="entry name" value="Glutamine synthetase/guanido kinase, catalytic domain"/>
    <property type="match status" value="1"/>
</dbReference>
<evidence type="ECO:0000313" key="5">
    <source>
        <dbReference type="EMBL" id="ABB14833.1"/>
    </source>
</evidence>
<evidence type="ECO:0000256" key="1">
    <source>
        <dbReference type="ARBA" id="ARBA00009897"/>
    </source>
</evidence>
<dbReference type="Pfam" id="PF00120">
    <property type="entry name" value="Gln-synt_C"/>
    <property type="match status" value="1"/>
</dbReference>
<dbReference type="Proteomes" id="UP000002706">
    <property type="component" value="Chromosome"/>
</dbReference>
<name>Q3AE70_CARHZ</name>
<dbReference type="InterPro" id="IPR014746">
    <property type="entry name" value="Gln_synth/guanido_kin_cat_dom"/>
</dbReference>
<comment type="similarity">
    <text evidence="1 3">Belongs to the glutamine synthetase family.</text>
</comment>
<dbReference type="InterPro" id="IPR036651">
    <property type="entry name" value="Gln_synt_N_sf"/>
</dbReference>
<evidence type="ECO:0000256" key="2">
    <source>
        <dbReference type="ARBA" id="ARBA00022598"/>
    </source>
</evidence>
<proteinExistence type="inferred from homology"/>
<evidence type="ECO:0000313" key="6">
    <source>
        <dbReference type="Proteomes" id="UP000002706"/>
    </source>
</evidence>
<dbReference type="PANTHER" id="PTHR43785">
    <property type="entry name" value="GAMMA-GLUTAMYLPUTRESCINE SYNTHETASE"/>
    <property type="match status" value="1"/>
</dbReference>
<dbReference type="GO" id="GO:0006542">
    <property type="term" value="P:glutamine biosynthetic process"/>
    <property type="evidence" value="ECO:0007669"/>
    <property type="project" value="InterPro"/>
</dbReference>
<organism evidence="5 6">
    <name type="scientific">Carboxydothermus hydrogenoformans (strain ATCC BAA-161 / DSM 6008 / Z-2901)</name>
    <dbReference type="NCBI Taxonomy" id="246194"/>
    <lineage>
        <taxon>Bacteria</taxon>
        <taxon>Bacillati</taxon>
        <taxon>Bacillota</taxon>
        <taxon>Clostridia</taxon>
        <taxon>Thermoanaerobacterales</taxon>
        <taxon>Thermoanaerobacteraceae</taxon>
        <taxon>Carboxydothermus</taxon>
    </lineage>
</organism>
<feature type="domain" description="GS catalytic" evidence="4">
    <location>
        <begin position="104"/>
        <end position="305"/>
    </location>
</feature>
<gene>
    <name evidence="5" type="ordered locus">CHY_0710</name>
</gene>